<feature type="compositionally biased region" description="Basic residues" evidence="1">
    <location>
        <begin position="85"/>
        <end position="100"/>
    </location>
</feature>
<gene>
    <name evidence="2" type="ORF">LTRI10_LOCUS42162</name>
</gene>
<evidence type="ECO:0000256" key="1">
    <source>
        <dbReference type="SAM" id="MobiDB-lite"/>
    </source>
</evidence>
<dbReference type="EMBL" id="OZ034820">
    <property type="protein sequence ID" value="CAL1402139.1"/>
    <property type="molecule type" value="Genomic_DNA"/>
</dbReference>
<keyword evidence="3" id="KW-1185">Reference proteome</keyword>
<proteinExistence type="predicted"/>
<feature type="compositionally biased region" description="Basic and acidic residues" evidence="1">
    <location>
        <begin position="101"/>
        <end position="113"/>
    </location>
</feature>
<protein>
    <submittedName>
        <fullName evidence="2">Uncharacterized protein</fullName>
    </submittedName>
</protein>
<dbReference type="AlphaFoldDB" id="A0AAV2FUY1"/>
<evidence type="ECO:0000313" key="2">
    <source>
        <dbReference type="EMBL" id="CAL1402139.1"/>
    </source>
</evidence>
<organism evidence="2 3">
    <name type="scientific">Linum trigynum</name>
    <dbReference type="NCBI Taxonomy" id="586398"/>
    <lineage>
        <taxon>Eukaryota</taxon>
        <taxon>Viridiplantae</taxon>
        <taxon>Streptophyta</taxon>
        <taxon>Embryophyta</taxon>
        <taxon>Tracheophyta</taxon>
        <taxon>Spermatophyta</taxon>
        <taxon>Magnoliopsida</taxon>
        <taxon>eudicotyledons</taxon>
        <taxon>Gunneridae</taxon>
        <taxon>Pentapetalae</taxon>
        <taxon>rosids</taxon>
        <taxon>fabids</taxon>
        <taxon>Malpighiales</taxon>
        <taxon>Linaceae</taxon>
        <taxon>Linum</taxon>
    </lineage>
</organism>
<name>A0AAV2FUY1_9ROSI</name>
<sequence length="113" mass="13196">MLGGSLVGSRFSIFTESTRMKLCQVEMTMTKTRKAIKMTKRPMRKRTVKTMTRAMMMTKTRKAIKRTKGPMRKREVTLAREMKMSRSRKTMTRTRALTRKRGSEDEPTKVLST</sequence>
<reference evidence="2 3" key="1">
    <citation type="submission" date="2024-04" db="EMBL/GenBank/DDBJ databases">
        <authorList>
            <person name="Fracassetti M."/>
        </authorList>
    </citation>
    <scope>NUCLEOTIDE SEQUENCE [LARGE SCALE GENOMIC DNA]</scope>
</reference>
<dbReference type="Proteomes" id="UP001497516">
    <property type="component" value="Chromosome 7"/>
</dbReference>
<evidence type="ECO:0000313" key="3">
    <source>
        <dbReference type="Proteomes" id="UP001497516"/>
    </source>
</evidence>
<accession>A0AAV2FUY1</accession>
<feature type="region of interest" description="Disordered" evidence="1">
    <location>
        <begin position="83"/>
        <end position="113"/>
    </location>
</feature>